<dbReference type="EMBL" id="JAGILA010000010">
    <property type="protein sequence ID" value="MBP2239008.1"/>
    <property type="molecule type" value="Genomic_DNA"/>
</dbReference>
<evidence type="ECO:0000256" key="1">
    <source>
        <dbReference type="ARBA" id="ARBA00010982"/>
    </source>
</evidence>
<protein>
    <submittedName>
        <fullName evidence="5">Acetyl-CoA acetyltransferase</fullName>
    </submittedName>
</protein>
<dbReference type="Gene3D" id="3.40.47.10">
    <property type="match status" value="1"/>
</dbReference>
<evidence type="ECO:0000256" key="3">
    <source>
        <dbReference type="ARBA" id="ARBA00023315"/>
    </source>
</evidence>
<evidence type="ECO:0000313" key="6">
    <source>
        <dbReference type="Proteomes" id="UP000730739"/>
    </source>
</evidence>
<dbReference type="Proteomes" id="UP000730739">
    <property type="component" value="Unassembled WGS sequence"/>
</dbReference>
<reference evidence="5 6" key="1">
    <citation type="submission" date="2021-03" db="EMBL/GenBank/DDBJ databases">
        <title>Genomic Encyclopedia of Type Strains, Phase IV (KMG-IV): sequencing the most valuable type-strain genomes for metagenomic binning, comparative biology and taxonomic classification.</title>
        <authorList>
            <person name="Goeker M."/>
        </authorList>
    </citation>
    <scope>NUCLEOTIDE SEQUENCE [LARGE SCALE GENOMIC DNA]</scope>
    <source>
        <strain evidence="5 6">DSM 13372</strain>
    </source>
</reference>
<keyword evidence="6" id="KW-1185">Reference proteome</keyword>
<accession>A0ABS4R7Y8</accession>
<comment type="caution">
    <text evidence="5">The sequence shown here is derived from an EMBL/GenBank/DDBJ whole genome shotgun (WGS) entry which is preliminary data.</text>
</comment>
<organism evidence="5 6">
    <name type="scientific">Sinorhizobium kostiense</name>
    <dbReference type="NCBI Taxonomy" id="76747"/>
    <lineage>
        <taxon>Bacteria</taxon>
        <taxon>Pseudomonadati</taxon>
        <taxon>Pseudomonadota</taxon>
        <taxon>Alphaproteobacteria</taxon>
        <taxon>Hyphomicrobiales</taxon>
        <taxon>Rhizobiaceae</taxon>
        <taxon>Sinorhizobium/Ensifer group</taxon>
        <taxon>Sinorhizobium</taxon>
    </lineage>
</organism>
<evidence type="ECO:0000256" key="2">
    <source>
        <dbReference type="ARBA" id="ARBA00022679"/>
    </source>
</evidence>
<feature type="domain" description="Thiolase N-terminal" evidence="4">
    <location>
        <begin position="1"/>
        <end position="91"/>
    </location>
</feature>
<gene>
    <name evidence="5" type="ORF">J2Z31_005549</name>
</gene>
<evidence type="ECO:0000259" key="4">
    <source>
        <dbReference type="Pfam" id="PF00108"/>
    </source>
</evidence>
<proteinExistence type="inferred from homology"/>
<dbReference type="Pfam" id="PF00108">
    <property type="entry name" value="Thiolase_N"/>
    <property type="match status" value="1"/>
</dbReference>
<keyword evidence="3" id="KW-0012">Acyltransferase</keyword>
<keyword evidence="2" id="KW-0808">Transferase</keyword>
<dbReference type="PANTHER" id="PTHR18919">
    <property type="entry name" value="ACETYL-COA C-ACYLTRANSFERASE"/>
    <property type="match status" value="1"/>
</dbReference>
<evidence type="ECO:0000313" key="5">
    <source>
        <dbReference type="EMBL" id="MBP2239008.1"/>
    </source>
</evidence>
<sequence>MKAGIQQEATASDVNQLRGFGLRAVALGLQQIVTGDAKIIVAGGQESMSMAPHCAHRRNGTKMGDTKKMIDTMIKDGLDGRHMGITAVGIAMYVEAI</sequence>
<dbReference type="InterPro" id="IPR020616">
    <property type="entry name" value="Thiolase_N"/>
</dbReference>
<comment type="similarity">
    <text evidence="1">Belongs to the thiolase-like superfamily. Thiolase family.</text>
</comment>
<dbReference type="SUPFAM" id="SSF53901">
    <property type="entry name" value="Thiolase-like"/>
    <property type="match status" value="1"/>
</dbReference>
<dbReference type="InterPro" id="IPR016039">
    <property type="entry name" value="Thiolase-like"/>
</dbReference>
<dbReference type="PANTHER" id="PTHR18919:SF107">
    <property type="entry name" value="ACETYL-COA ACETYLTRANSFERASE, CYTOSOLIC"/>
    <property type="match status" value="1"/>
</dbReference>
<name>A0ABS4R7Y8_9HYPH</name>